<name>A0A5C6F8G7_9BACT</name>
<evidence type="ECO:0000313" key="3">
    <source>
        <dbReference type="Proteomes" id="UP000317977"/>
    </source>
</evidence>
<dbReference type="Proteomes" id="UP000317977">
    <property type="component" value="Unassembled WGS sequence"/>
</dbReference>
<reference evidence="2 3" key="1">
    <citation type="submission" date="2019-02" db="EMBL/GenBank/DDBJ databases">
        <title>Deep-cultivation of Planctomycetes and their phenomic and genomic characterization uncovers novel biology.</title>
        <authorList>
            <person name="Wiegand S."/>
            <person name="Jogler M."/>
            <person name="Boedeker C."/>
            <person name="Pinto D."/>
            <person name="Vollmers J."/>
            <person name="Rivas-Marin E."/>
            <person name="Kohn T."/>
            <person name="Peeters S.H."/>
            <person name="Heuer A."/>
            <person name="Rast P."/>
            <person name="Oberbeckmann S."/>
            <person name="Bunk B."/>
            <person name="Jeske O."/>
            <person name="Meyerdierks A."/>
            <person name="Storesund J.E."/>
            <person name="Kallscheuer N."/>
            <person name="Luecker S."/>
            <person name="Lage O.M."/>
            <person name="Pohl T."/>
            <person name="Merkel B.J."/>
            <person name="Hornburger P."/>
            <person name="Mueller R.-W."/>
            <person name="Bruemmer F."/>
            <person name="Labrenz M."/>
            <person name="Spormann A.M."/>
            <person name="Op Den Camp H."/>
            <person name="Overmann J."/>
            <person name="Amann R."/>
            <person name="Jetten M.S.M."/>
            <person name="Mascher T."/>
            <person name="Medema M.H."/>
            <person name="Devos D.P."/>
            <person name="Kaster A.-K."/>
            <person name="Ovreas L."/>
            <person name="Rohde M."/>
            <person name="Galperin M.Y."/>
            <person name="Jogler C."/>
        </authorList>
    </citation>
    <scope>NUCLEOTIDE SEQUENCE [LARGE SCALE GENOMIC DNA]</scope>
    <source>
        <strain evidence="2 3">Poly59</strain>
    </source>
</reference>
<comment type="caution">
    <text evidence="2">The sequence shown here is derived from an EMBL/GenBank/DDBJ whole genome shotgun (WGS) entry which is preliminary data.</text>
</comment>
<keyword evidence="1" id="KW-0472">Membrane</keyword>
<keyword evidence="1" id="KW-0812">Transmembrane</keyword>
<gene>
    <name evidence="2" type="ORF">Poly59_09520</name>
</gene>
<dbReference type="EMBL" id="SJPX01000001">
    <property type="protein sequence ID" value="TWU58043.1"/>
    <property type="molecule type" value="Genomic_DNA"/>
</dbReference>
<evidence type="ECO:0000256" key="1">
    <source>
        <dbReference type="SAM" id="Phobius"/>
    </source>
</evidence>
<dbReference type="OrthoDB" id="290421at2"/>
<protein>
    <submittedName>
        <fullName evidence="2">Uncharacterized protein</fullName>
    </submittedName>
</protein>
<organism evidence="2 3">
    <name type="scientific">Rubripirellula reticaptiva</name>
    <dbReference type="NCBI Taxonomy" id="2528013"/>
    <lineage>
        <taxon>Bacteria</taxon>
        <taxon>Pseudomonadati</taxon>
        <taxon>Planctomycetota</taxon>
        <taxon>Planctomycetia</taxon>
        <taxon>Pirellulales</taxon>
        <taxon>Pirellulaceae</taxon>
        <taxon>Rubripirellula</taxon>
    </lineage>
</organism>
<feature type="transmembrane region" description="Helical" evidence="1">
    <location>
        <begin position="66"/>
        <end position="90"/>
    </location>
</feature>
<dbReference type="RefSeq" id="WP_146532837.1">
    <property type="nucleotide sequence ID" value="NZ_SJPX01000001.1"/>
</dbReference>
<accession>A0A5C6F8G7</accession>
<sequence>MDHDSEAPIEARLVKQSPNSADYHIPETKFLDNKWAVIAILFAVTGFLGIPLLWMNQSFNSAERIFWAVVVTIYTVLLIGGAVAVCMWSYRQIMGV</sequence>
<proteinExistence type="predicted"/>
<evidence type="ECO:0000313" key="2">
    <source>
        <dbReference type="EMBL" id="TWU58043.1"/>
    </source>
</evidence>
<dbReference type="AlphaFoldDB" id="A0A5C6F8G7"/>
<keyword evidence="1" id="KW-1133">Transmembrane helix</keyword>
<feature type="transmembrane region" description="Helical" evidence="1">
    <location>
        <begin position="35"/>
        <end position="54"/>
    </location>
</feature>
<keyword evidence="3" id="KW-1185">Reference proteome</keyword>